<dbReference type="PANTHER" id="PTHR30595:SF6">
    <property type="entry name" value="SCHLAFEN ALBA-2 DOMAIN-CONTAINING PROTEIN"/>
    <property type="match status" value="1"/>
</dbReference>
<evidence type="ECO:0000313" key="2">
    <source>
        <dbReference type="EMBL" id="BCB08139.1"/>
    </source>
</evidence>
<organism evidence="2 3">
    <name type="scientific">Halomonas hydrothermalis</name>
    <dbReference type="NCBI Taxonomy" id="115561"/>
    <lineage>
        <taxon>Bacteria</taxon>
        <taxon>Pseudomonadati</taxon>
        <taxon>Pseudomonadota</taxon>
        <taxon>Gammaproteobacteria</taxon>
        <taxon>Oceanospirillales</taxon>
        <taxon>Halomonadaceae</taxon>
        <taxon>Halomonas</taxon>
    </lineage>
</organism>
<evidence type="ECO:0000259" key="1">
    <source>
        <dbReference type="Pfam" id="PF04326"/>
    </source>
</evidence>
<accession>A0A6F8U5M8</accession>
<keyword evidence="3" id="KW-1185">Reference proteome</keyword>
<dbReference type="InterPro" id="IPR007421">
    <property type="entry name" value="Schlafen_AlbA_2_dom"/>
</dbReference>
<dbReference type="Pfam" id="PF04326">
    <property type="entry name" value="SLFN_AlbA_2"/>
    <property type="match status" value="1"/>
</dbReference>
<reference evidence="2 3" key="1">
    <citation type="submission" date="2020-03" db="EMBL/GenBank/DDBJ databases">
        <title>Complete Genome Sequence of Halomonas hydrothermalis Strain Slthf2, Halophilic Bacterium Isolated from Deep-Sea Hydrothermal-Vent Environments.</title>
        <authorList>
            <person name="Takeyama N."/>
            <person name="Huang M."/>
            <person name="Sato K."/>
            <person name="Galipon J."/>
            <person name="Arakawa K."/>
        </authorList>
    </citation>
    <scope>NUCLEOTIDE SEQUENCE [LARGE SCALE GENOMIC DNA]</scope>
    <source>
        <strain evidence="2 3">Slthf2</strain>
    </source>
</reference>
<name>A0A6F8U5M8_9GAMM</name>
<evidence type="ECO:0000313" key="3">
    <source>
        <dbReference type="Proteomes" id="UP000502259"/>
    </source>
</evidence>
<gene>
    <name evidence="2" type="ORF">HHSLTHF2_20290</name>
</gene>
<dbReference type="RefSeq" id="WP_232060220.1">
    <property type="nucleotide sequence ID" value="NZ_AP022843.1"/>
</dbReference>
<protein>
    <recommendedName>
        <fullName evidence="1">Schlafen AlbA-2 domain-containing protein</fullName>
    </recommendedName>
</protein>
<dbReference type="Gene3D" id="3.30.950.30">
    <property type="entry name" value="Schlafen, AAA domain"/>
    <property type="match status" value="1"/>
</dbReference>
<dbReference type="AlphaFoldDB" id="A0A6F8U5M8"/>
<sequence>MTTATIEQRLSEPEGKQLEFKRDLSLPKPLMKTLVAFANTAGGQLIIGVDDDGTVLGVDDPLDMEERPA</sequence>
<feature type="domain" description="Schlafen AlbA-2" evidence="1">
    <location>
        <begin position="14"/>
        <end position="66"/>
    </location>
</feature>
<dbReference type="Proteomes" id="UP000502259">
    <property type="component" value="Chromosome"/>
</dbReference>
<dbReference type="InterPro" id="IPR038461">
    <property type="entry name" value="Schlafen_AlbA_2_dom_sf"/>
</dbReference>
<proteinExistence type="predicted"/>
<dbReference type="EMBL" id="AP022843">
    <property type="protein sequence ID" value="BCB08139.1"/>
    <property type="molecule type" value="Genomic_DNA"/>
</dbReference>
<dbReference type="PANTHER" id="PTHR30595">
    <property type="entry name" value="GLPR-RELATED TRANSCRIPTIONAL REPRESSOR"/>
    <property type="match status" value="1"/>
</dbReference>